<gene>
    <name evidence="1" type="ORF">NLJ89_g6666</name>
</gene>
<proteinExistence type="predicted"/>
<dbReference type="AlphaFoldDB" id="A0A9W8JYT2"/>
<dbReference type="EMBL" id="JANKHO010000725">
    <property type="protein sequence ID" value="KAJ3506794.1"/>
    <property type="molecule type" value="Genomic_DNA"/>
</dbReference>
<dbReference type="Proteomes" id="UP001148786">
    <property type="component" value="Unassembled WGS sequence"/>
</dbReference>
<reference evidence="1" key="1">
    <citation type="submission" date="2022-07" db="EMBL/GenBank/DDBJ databases">
        <title>Genome Sequence of Agrocybe chaxingu.</title>
        <authorList>
            <person name="Buettner E."/>
        </authorList>
    </citation>
    <scope>NUCLEOTIDE SEQUENCE</scope>
    <source>
        <strain evidence="1">MP-N11</strain>
    </source>
</reference>
<dbReference type="OrthoDB" id="2961253at2759"/>
<accession>A0A9W8JYT2</accession>
<name>A0A9W8JYT2_9AGAR</name>
<protein>
    <submittedName>
        <fullName evidence="1">Uncharacterized protein</fullName>
    </submittedName>
</protein>
<organism evidence="1 2">
    <name type="scientific">Agrocybe chaxingu</name>
    <dbReference type="NCBI Taxonomy" id="84603"/>
    <lineage>
        <taxon>Eukaryota</taxon>
        <taxon>Fungi</taxon>
        <taxon>Dikarya</taxon>
        <taxon>Basidiomycota</taxon>
        <taxon>Agaricomycotina</taxon>
        <taxon>Agaricomycetes</taxon>
        <taxon>Agaricomycetidae</taxon>
        <taxon>Agaricales</taxon>
        <taxon>Agaricineae</taxon>
        <taxon>Strophariaceae</taxon>
        <taxon>Agrocybe</taxon>
    </lineage>
</organism>
<keyword evidence="2" id="KW-1185">Reference proteome</keyword>
<evidence type="ECO:0000313" key="2">
    <source>
        <dbReference type="Proteomes" id="UP001148786"/>
    </source>
</evidence>
<sequence>MPYTCPATIEAGHHDIYSKFIIKGVMWNNPAEHDEGTVPIFFTADAGVFLPKFSSVNKGLTVHYDTFNGGFDTFRGNIGDGRIFIRTGQGIVIKGAIDGGPDEGQDFVGSGTWMEA</sequence>
<evidence type="ECO:0000313" key="1">
    <source>
        <dbReference type="EMBL" id="KAJ3506794.1"/>
    </source>
</evidence>
<comment type="caution">
    <text evidence="1">The sequence shown here is derived from an EMBL/GenBank/DDBJ whole genome shotgun (WGS) entry which is preliminary data.</text>
</comment>